<keyword evidence="1" id="KW-0472">Membrane</keyword>
<evidence type="ECO:0000313" key="3">
    <source>
        <dbReference type="Proteomes" id="UP000815325"/>
    </source>
</evidence>
<dbReference type="EMBL" id="MU069752">
    <property type="protein sequence ID" value="KAF5834500.1"/>
    <property type="molecule type" value="Genomic_DNA"/>
</dbReference>
<keyword evidence="1" id="KW-1133">Transmembrane helix</keyword>
<protein>
    <submittedName>
        <fullName evidence="2">Uncharacterized protein</fullName>
    </submittedName>
</protein>
<keyword evidence="1" id="KW-0812">Transmembrane</keyword>
<name>A0ABQ7GIQ0_DUNSA</name>
<organism evidence="2 3">
    <name type="scientific">Dunaliella salina</name>
    <name type="common">Green alga</name>
    <name type="synonym">Protococcus salinus</name>
    <dbReference type="NCBI Taxonomy" id="3046"/>
    <lineage>
        <taxon>Eukaryota</taxon>
        <taxon>Viridiplantae</taxon>
        <taxon>Chlorophyta</taxon>
        <taxon>core chlorophytes</taxon>
        <taxon>Chlorophyceae</taxon>
        <taxon>CS clade</taxon>
        <taxon>Chlamydomonadales</taxon>
        <taxon>Dunaliellaceae</taxon>
        <taxon>Dunaliella</taxon>
    </lineage>
</organism>
<feature type="transmembrane region" description="Helical" evidence="1">
    <location>
        <begin position="52"/>
        <end position="72"/>
    </location>
</feature>
<gene>
    <name evidence="2" type="ORF">DUNSADRAFT_8793</name>
</gene>
<keyword evidence="3" id="KW-1185">Reference proteome</keyword>
<sequence>MMSSAGWHISWSYEVLLTPSAHPLACACAGAGLLTPTTVSTALVFPHLSLHHTLPALAILFIILMEEVALILSMSCSKGSAG</sequence>
<dbReference type="Proteomes" id="UP000815325">
    <property type="component" value="Unassembled WGS sequence"/>
</dbReference>
<evidence type="ECO:0000313" key="2">
    <source>
        <dbReference type="EMBL" id="KAF5834500.1"/>
    </source>
</evidence>
<evidence type="ECO:0000256" key="1">
    <source>
        <dbReference type="SAM" id="Phobius"/>
    </source>
</evidence>
<accession>A0ABQ7GIQ0</accession>
<proteinExistence type="predicted"/>
<reference evidence="2" key="1">
    <citation type="submission" date="2017-08" db="EMBL/GenBank/DDBJ databases">
        <authorList>
            <person name="Polle J.E."/>
            <person name="Barry K."/>
            <person name="Cushman J."/>
            <person name="Schmutz J."/>
            <person name="Tran D."/>
            <person name="Hathwaick L.T."/>
            <person name="Yim W.C."/>
            <person name="Jenkins J."/>
            <person name="Mckie-Krisberg Z.M."/>
            <person name="Prochnik S."/>
            <person name="Lindquist E."/>
            <person name="Dockter R.B."/>
            <person name="Adam C."/>
            <person name="Molina H."/>
            <person name="Bunkerborg J."/>
            <person name="Jin E."/>
            <person name="Buchheim M."/>
            <person name="Magnuson J."/>
        </authorList>
    </citation>
    <scope>NUCLEOTIDE SEQUENCE</scope>
    <source>
        <strain evidence="2">CCAP 19/18</strain>
    </source>
</reference>
<comment type="caution">
    <text evidence="2">The sequence shown here is derived from an EMBL/GenBank/DDBJ whole genome shotgun (WGS) entry which is preliminary data.</text>
</comment>